<organism evidence="1 2">
    <name type="scientific">Deinococcus malanensis</name>
    <dbReference type="NCBI Taxonomy" id="1706855"/>
    <lineage>
        <taxon>Bacteria</taxon>
        <taxon>Thermotogati</taxon>
        <taxon>Deinococcota</taxon>
        <taxon>Deinococci</taxon>
        <taxon>Deinococcales</taxon>
        <taxon>Deinococcaceae</taxon>
        <taxon>Deinococcus</taxon>
    </lineage>
</organism>
<gene>
    <name evidence="1" type="ORF">GCM10008955_17630</name>
</gene>
<proteinExistence type="predicted"/>
<reference evidence="2" key="1">
    <citation type="journal article" date="2019" name="Int. J. Syst. Evol. Microbiol.">
        <title>The Global Catalogue of Microorganisms (GCM) 10K type strain sequencing project: providing services to taxonomists for standard genome sequencing and annotation.</title>
        <authorList>
            <consortium name="The Broad Institute Genomics Platform"/>
            <consortium name="The Broad Institute Genome Sequencing Center for Infectious Disease"/>
            <person name="Wu L."/>
            <person name="Ma J."/>
        </authorList>
    </citation>
    <scope>NUCLEOTIDE SEQUENCE [LARGE SCALE GENOMIC DNA]</scope>
    <source>
        <strain evidence="2">JCM 30331</strain>
    </source>
</reference>
<dbReference type="RefSeq" id="WP_189006901.1">
    <property type="nucleotide sequence ID" value="NZ_BMPP01000006.1"/>
</dbReference>
<dbReference type="Proteomes" id="UP000647587">
    <property type="component" value="Unassembled WGS sequence"/>
</dbReference>
<protein>
    <recommendedName>
        <fullName evidence="3">SMI1/KNR4 family protein</fullName>
    </recommendedName>
</protein>
<name>A0ABQ2ETW6_9DEIO</name>
<evidence type="ECO:0008006" key="3">
    <source>
        <dbReference type="Google" id="ProtNLM"/>
    </source>
</evidence>
<sequence length="316" mass="35128">MPDAFTLEQIFPPDAHPSALLRDFSAWHADTFTGAFCGYEIAPTRLDDYWIENGADLADHFALFLNLGDGSMVGYWYPEGVGPESAPIVLLGSEGQTEVLADDLEGLLARIALGTFEDDGPLSSFLPFDDDGEEAQDLVDLASWLREQLGREDLEALVGVRGSYPDLQGWLDGWQASHVQAVREEAVFIRISELLSGYRPKESWQTANFRVVVVGEHYEAWHLRHGPQPFPEASALEALIREARTARATRIPGRGAWFAATVRLSHDGSVLVLGDFANEPDFQGDVPGTEQYDADLHLFPRDARWMPGWLKEKMAK</sequence>
<keyword evidence="2" id="KW-1185">Reference proteome</keyword>
<evidence type="ECO:0000313" key="1">
    <source>
        <dbReference type="EMBL" id="GGK24508.1"/>
    </source>
</evidence>
<comment type="caution">
    <text evidence="1">The sequence shown here is derived from an EMBL/GenBank/DDBJ whole genome shotgun (WGS) entry which is preliminary data.</text>
</comment>
<dbReference type="EMBL" id="BMPP01000006">
    <property type="protein sequence ID" value="GGK24508.1"/>
    <property type="molecule type" value="Genomic_DNA"/>
</dbReference>
<evidence type="ECO:0000313" key="2">
    <source>
        <dbReference type="Proteomes" id="UP000647587"/>
    </source>
</evidence>
<accession>A0ABQ2ETW6</accession>